<keyword evidence="8" id="KW-1185">Reference proteome</keyword>
<evidence type="ECO:0000313" key="7">
    <source>
        <dbReference type="EMBL" id="DAZ98157.1"/>
    </source>
</evidence>
<comment type="similarity">
    <text evidence="4">Belongs to the HSF family.</text>
</comment>
<comment type="subcellular location">
    <subcellularLocation>
        <location evidence="1">Nucleus</location>
    </subcellularLocation>
</comment>
<protein>
    <recommendedName>
        <fullName evidence="6">HSF-type DNA-binding domain-containing protein</fullName>
    </recommendedName>
</protein>
<reference evidence="7" key="1">
    <citation type="submission" date="2022-11" db="EMBL/GenBank/DDBJ databases">
        <authorList>
            <person name="Morgan W.R."/>
            <person name="Tartar A."/>
        </authorList>
    </citation>
    <scope>NUCLEOTIDE SEQUENCE</scope>
    <source>
        <strain evidence="7">ARSEF 373</strain>
    </source>
</reference>
<dbReference type="Pfam" id="PF00447">
    <property type="entry name" value="HSF_DNA-bind"/>
    <property type="match status" value="1"/>
</dbReference>
<feature type="region of interest" description="Disordered" evidence="5">
    <location>
        <begin position="1"/>
        <end position="24"/>
    </location>
</feature>
<dbReference type="InterPro" id="IPR036390">
    <property type="entry name" value="WH_DNA-bd_sf"/>
</dbReference>
<feature type="compositionally biased region" description="Basic and acidic residues" evidence="5">
    <location>
        <begin position="72"/>
        <end position="101"/>
    </location>
</feature>
<evidence type="ECO:0000256" key="2">
    <source>
        <dbReference type="ARBA" id="ARBA00023125"/>
    </source>
</evidence>
<feature type="region of interest" description="Disordered" evidence="5">
    <location>
        <begin position="69"/>
        <end position="135"/>
    </location>
</feature>
<dbReference type="GO" id="GO:0005634">
    <property type="term" value="C:nucleus"/>
    <property type="evidence" value="ECO:0007669"/>
    <property type="project" value="UniProtKB-SubCell"/>
</dbReference>
<name>A0AAV2YYA9_9STRA</name>
<reference evidence="7" key="2">
    <citation type="journal article" date="2023" name="Microbiol Resour">
        <title>Decontamination and Annotation of the Draft Genome Sequence of the Oomycete Lagenidium giganteum ARSEF 373.</title>
        <authorList>
            <person name="Morgan W.R."/>
            <person name="Tartar A."/>
        </authorList>
    </citation>
    <scope>NUCLEOTIDE SEQUENCE</scope>
    <source>
        <strain evidence="7">ARSEF 373</strain>
    </source>
</reference>
<keyword evidence="2" id="KW-0238">DNA-binding</keyword>
<evidence type="ECO:0000256" key="5">
    <source>
        <dbReference type="SAM" id="MobiDB-lite"/>
    </source>
</evidence>
<feature type="region of interest" description="Disordered" evidence="5">
    <location>
        <begin position="235"/>
        <end position="284"/>
    </location>
</feature>
<dbReference type="PANTHER" id="PTHR10015">
    <property type="entry name" value="HEAT SHOCK TRANSCRIPTION FACTOR"/>
    <property type="match status" value="1"/>
</dbReference>
<feature type="compositionally biased region" description="Polar residues" evidence="5">
    <location>
        <begin position="257"/>
        <end position="268"/>
    </location>
</feature>
<dbReference type="EMBL" id="DAKRPA010000114">
    <property type="protein sequence ID" value="DAZ98157.1"/>
    <property type="molecule type" value="Genomic_DNA"/>
</dbReference>
<dbReference type="AlphaFoldDB" id="A0AAV2YYA9"/>
<dbReference type="InterPro" id="IPR036388">
    <property type="entry name" value="WH-like_DNA-bd_sf"/>
</dbReference>
<proteinExistence type="inferred from homology"/>
<dbReference type="SUPFAM" id="SSF46785">
    <property type="entry name" value="Winged helix' DNA-binding domain"/>
    <property type="match status" value="1"/>
</dbReference>
<dbReference type="PRINTS" id="PR00056">
    <property type="entry name" value="HSFDOMAIN"/>
</dbReference>
<feature type="domain" description="HSF-type DNA-binding" evidence="6">
    <location>
        <begin position="140"/>
        <end position="235"/>
    </location>
</feature>
<accession>A0AAV2YYA9</accession>
<dbReference type="GO" id="GO:0003700">
    <property type="term" value="F:DNA-binding transcription factor activity"/>
    <property type="evidence" value="ECO:0007669"/>
    <property type="project" value="InterPro"/>
</dbReference>
<dbReference type="SMART" id="SM00415">
    <property type="entry name" value="HSF"/>
    <property type="match status" value="1"/>
</dbReference>
<evidence type="ECO:0000313" key="8">
    <source>
        <dbReference type="Proteomes" id="UP001146120"/>
    </source>
</evidence>
<dbReference type="FunFam" id="1.10.10.10:FF:000286">
    <property type="entry name" value="Heat shock transcription factor"/>
    <property type="match status" value="1"/>
</dbReference>
<evidence type="ECO:0000256" key="4">
    <source>
        <dbReference type="RuleBase" id="RU004020"/>
    </source>
</evidence>
<dbReference type="InterPro" id="IPR000232">
    <property type="entry name" value="HSF_DNA-bd"/>
</dbReference>
<comment type="caution">
    <text evidence="7">The sequence shown here is derived from an EMBL/GenBank/DDBJ whole genome shotgun (WGS) entry which is preliminary data.</text>
</comment>
<organism evidence="7 8">
    <name type="scientific">Lagenidium giganteum</name>
    <dbReference type="NCBI Taxonomy" id="4803"/>
    <lineage>
        <taxon>Eukaryota</taxon>
        <taxon>Sar</taxon>
        <taxon>Stramenopiles</taxon>
        <taxon>Oomycota</taxon>
        <taxon>Peronosporomycetes</taxon>
        <taxon>Pythiales</taxon>
        <taxon>Pythiaceae</taxon>
    </lineage>
</organism>
<keyword evidence="3" id="KW-0539">Nucleus</keyword>
<dbReference type="Gene3D" id="1.10.10.10">
    <property type="entry name" value="Winged helix-like DNA-binding domain superfamily/Winged helix DNA-binding domain"/>
    <property type="match status" value="1"/>
</dbReference>
<dbReference type="GO" id="GO:0043565">
    <property type="term" value="F:sequence-specific DNA binding"/>
    <property type="evidence" value="ECO:0007669"/>
    <property type="project" value="InterPro"/>
</dbReference>
<evidence type="ECO:0000256" key="3">
    <source>
        <dbReference type="ARBA" id="ARBA00023242"/>
    </source>
</evidence>
<feature type="compositionally biased region" description="Low complexity" evidence="5">
    <location>
        <begin position="1"/>
        <end position="14"/>
    </location>
</feature>
<sequence>MRSAAPADSSSAPPRVEIPPYMEPEFAHATEHAAALSHRPLQSRMPLASPCTTAAASALFHVTQQRLQSIETPRHEHEQRIESLDEHKYERECEQQEKSTDARPSALTTSAARGDAAERRPAAGTSASPSGGDVKKRNVGIPKFLRFLFQMLEFEDRAIISWSHKGTAFQIRQPDELAERVLPKYFKHNKVSSFQRQLNYFGFKKWTKTQTNICTFSHPHFIRGEKEKMKLIKRKERGSTGHPANSKDWFNKRNKRSATNTNNSSTPGSFPWNKTELMGRYSRK</sequence>
<dbReference type="Proteomes" id="UP001146120">
    <property type="component" value="Unassembled WGS sequence"/>
</dbReference>
<gene>
    <name evidence="7" type="ORF">N0F65_005623</name>
</gene>
<dbReference type="PANTHER" id="PTHR10015:SF427">
    <property type="entry name" value="HEAT SHOCK FACTOR PROTEIN"/>
    <property type="match status" value="1"/>
</dbReference>
<evidence type="ECO:0000259" key="6">
    <source>
        <dbReference type="SMART" id="SM00415"/>
    </source>
</evidence>
<evidence type="ECO:0000256" key="1">
    <source>
        <dbReference type="ARBA" id="ARBA00004123"/>
    </source>
</evidence>